<evidence type="ECO:0008006" key="6">
    <source>
        <dbReference type="Google" id="ProtNLM"/>
    </source>
</evidence>
<proteinExistence type="predicted"/>
<dbReference type="PANTHER" id="PTHR48104">
    <property type="entry name" value="METACASPASE-4"/>
    <property type="match status" value="1"/>
</dbReference>
<dbReference type="Gene3D" id="3.40.50.1460">
    <property type="match status" value="1"/>
</dbReference>
<accession>A0ABM8AK59</accession>
<evidence type="ECO:0000313" key="5">
    <source>
        <dbReference type="Proteomes" id="UP001064971"/>
    </source>
</evidence>
<gene>
    <name evidence="4" type="ORF">DAETH_41830</name>
</gene>
<dbReference type="InterPro" id="IPR011600">
    <property type="entry name" value="Pept_C14_caspase"/>
</dbReference>
<feature type="region of interest" description="Disordered" evidence="1">
    <location>
        <begin position="652"/>
        <end position="672"/>
    </location>
</feature>
<dbReference type="Proteomes" id="UP001064971">
    <property type="component" value="Plasmid pDAETH-2"/>
</dbReference>
<organism evidence="4 5">
    <name type="scientific">Deinococcus aetherius</name>
    <dbReference type="NCBI Taxonomy" id="200252"/>
    <lineage>
        <taxon>Bacteria</taxon>
        <taxon>Thermotogati</taxon>
        <taxon>Deinococcota</taxon>
        <taxon>Deinococci</taxon>
        <taxon>Deinococcales</taxon>
        <taxon>Deinococcaceae</taxon>
        <taxon>Deinococcus</taxon>
    </lineage>
</organism>
<dbReference type="Pfam" id="PF24096">
    <property type="entry name" value="DUF7379"/>
    <property type="match status" value="1"/>
</dbReference>
<feature type="domain" description="DUF7379" evidence="3">
    <location>
        <begin position="892"/>
        <end position="1014"/>
    </location>
</feature>
<dbReference type="SUPFAM" id="SSF53474">
    <property type="entry name" value="alpha/beta-Hydrolases"/>
    <property type="match status" value="1"/>
</dbReference>
<dbReference type="PANTHER" id="PTHR48104:SF30">
    <property type="entry name" value="METACASPASE-1"/>
    <property type="match status" value="1"/>
</dbReference>
<dbReference type="EMBL" id="AP026562">
    <property type="protein sequence ID" value="BDP44214.1"/>
    <property type="molecule type" value="Genomic_DNA"/>
</dbReference>
<keyword evidence="4" id="KW-0614">Plasmid</keyword>
<evidence type="ECO:0000259" key="3">
    <source>
        <dbReference type="Pfam" id="PF24096"/>
    </source>
</evidence>
<evidence type="ECO:0000313" key="4">
    <source>
        <dbReference type="EMBL" id="BDP44214.1"/>
    </source>
</evidence>
<keyword evidence="5" id="KW-1185">Reference proteome</keyword>
<dbReference type="InterPro" id="IPR055803">
    <property type="entry name" value="DUF7379"/>
</dbReference>
<dbReference type="InterPro" id="IPR029058">
    <property type="entry name" value="AB_hydrolase_fold"/>
</dbReference>
<feature type="domain" description="Peptidase C14 caspase" evidence="2">
    <location>
        <begin position="6"/>
        <end position="273"/>
    </location>
</feature>
<dbReference type="Gene3D" id="3.40.50.1820">
    <property type="entry name" value="alpha/beta hydrolase"/>
    <property type="match status" value="1"/>
</dbReference>
<dbReference type="Pfam" id="PF00656">
    <property type="entry name" value="Peptidase_C14"/>
    <property type="match status" value="1"/>
</dbReference>
<evidence type="ECO:0000259" key="2">
    <source>
        <dbReference type="Pfam" id="PF00656"/>
    </source>
</evidence>
<protein>
    <recommendedName>
        <fullName evidence="6">Peptidase C14 caspase catalytic subunit p20</fullName>
    </recommendedName>
</protein>
<dbReference type="InterPro" id="IPR050452">
    <property type="entry name" value="Metacaspase"/>
</dbReference>
<geneLocation type="plasmid" evidence="4 5">
    <name>pDAETH-2</name>
</geneLocation>
<name>A0ABM8AK59_9DEIO</name>
<dbReference type="RefSeq" id="WP_264778082.1">
    <property type="nucleotide sequence ID" value="NZ_AP026562.1"/>
</dbReference>
<sequence length="1178" mass="124566">MGKKVYVLAVGIDTYAGPVRPLRGCGNDIQALLTLLEDRTRAAGADLVPLRLLDGEATREAVIGAVRSHLHRAGPGDAALLYFSGHGSQEKAPPEFRHLEPGGRNQTLVCFDSRLPGGYDLADKEVGALLAEVAAGGAHVLAVFDCCHAGGITRDSGEDVLGVRHQPAGEEVRPLESYLFAPETLAGMRARGPAQGWFVLPESRAAVISACEAFETAKEVRAGDGEVRGALSAALETALRQLPPNVSLRDVFGRVSTVIRHEVEAQTPQLEAGDVRDLDRPFLGGAVAARPPSFTLRHAPGGEWEIDAGTLHGLRPPEGGETTTLAVLDLGSPPAGWRDPRASLGTARVTEVGPSASRVRLTLREGAAPDSRTTYRAVVLSAPLPRTPVILAGEAQGVGLLRDALAQAGGQVPSLFVREATTPGNLRDAGLRVLAADGAFRLTRPHTDRLLVPEVPGLTPEGARLVVARLEHVARWEQTRDLLHGDTRLPPDAVELTAERLRPGSGADGVALTAEPLPLGGPLRLEYEFRDGRWVQPQLRLRLRNTTGWELHCALLDLPETFAVVAGLTPGGCLRLGPGEEITANGGRPIYPAVPRALWEEGRTEFTDVLKLIVSERPFDATLLAQDALDVPRGGRGDRPVPRSALDRLLSRVQTRDLGPAPEDADEHPDWTTGTWTFTTVRPREAAPVPAVGESAALGGGVTLLGHPGLRARARLTSLPQAARGEALFPPIPSLPAWLAENPDVAPFAFVATRGDDPGLGVLELLDVENPAAVTEKAPLVLRLNAPLGPGEHLLPLAFDAAHGLFLPLGAARAAEGGTELRLERLPTPDPSERSLLGAVRIFVQKVVRQQLGRPPVYPQLRVAEVAEDGAVTYLAEREAIRARVAASRRVLLYVHGIFGDTDGMAASFHTGHLGLNPAPPALAPGYDLVLAYAYESFDAEIEESARALGEQLAEVGLGPGHGRVLHAVGHSMGGCVLRWFVEQGGGADRIGHLVMLGTPNGGSPWPTVQAWATALLAFGLNHLPGLDWPGKALGALLGAVERFDQALDQLAPTSDFMRKLGENPDPGPGVRYTVIAGNTSLRPDALRGEDGAPSLADRLLGLLSRDGALRAVGDRLFGEPNDVAVSVRSTFALPPAWAGRAEVRVVPCDHLTYFDTAAGLSALAAALGEPALQTSSD</sequence>
<reference evidence="4" key="1">
    <citation type="submission" date="2022-07" db="EMBL/GenBank/DDBJ databases">
        <title>Complete Genome Sequence of the Radioresistant Bacterium Deinococcus aetherius ST0316, Isolated from the Air Dust collected in Lower Stratosphere above Japan.</title>
        <authorList>
            <person name="Satoh K."/>
            <person name="Hagiwara K."/>
            <person name="Katsumata K."/>
            <person name="Kubo A."/>
            <person name="Yokobori S."/>
            <person name="Yamagishi A."/>
            <person name="Oono Y."/>
            <person name="Narumi I."/>
        </authorList>
    </citation>
    <scope>NUCLEOTIDE SEQUENCE</scope>
    <source>
        <strain evidence="4">ST0316</strain>
        <plasmid evidence="4">pDAETH-2</plasmid>
    </source>
</reference>
<evidence type="ECO:0000256" key="1">
    <source>
        <dbReference type="SAM" id="MobiDB-lite"/>
    </source>
</evidence>